<dbReference type="InterPro" id="IPR002502">
    <property type="entry name" value="Amidase_domain"/>
</dbReference>
<keyword evidence="4" id="KW-0961">Cell wall biogenesis/degradation</keyword>
<evidence type="ECO:0000313" key="7">
    <source>
        <dbReference type="Proteomes" id="UP000516046"/>
    </source>
</evidence>
<dbReference type="KEGG" id="caml:H6X83_12255"/>
<dbReference type="RefSeq" id="WP_212506747.1">
    <property type="nucleotide sequence ID" value="NZ_CP060696.1"/>
</dbReference>
<evidence type="ECO:0000256" key="4">
    <source>
        <dbReference type="ARBA" id="ARBA00023316"/>
    </source>
</evidence>
<evidence type="ECO:0000256" key="3">
    <source>
        <dbReference type="ARBA" id="ARBA00022801"/>
    </source>
</evidence>
<dbReference type="InterPro" id="IPR036505">
    <property type="entry name" value="Amidase/PGRP_sf"/>
</dbReference>
<dbReference type="EMBL" id="CP060696">
    <property type="protein sequence ID" value="QNO17683.1"/>
    <property type="molecule type" value="Genomic_DNA"/>
</dbReference>
<organism evidence="6 7">
    <name type="scientific">Caproicibacterium amylolyticum</name>
    <dbReference type="NCBI Taxonomy" id="2766537"/>
    <lineage>
        <taxon>Bacteria</taxon>
        <taxon>Bacillati</taxon>
        <taxon>Bacillota</taxon>
        <taxon>Clostridia</taxon>
        <taxon>Eubacteriales</taxon>
        <taxon>Oscillospiraceae</taxon>
        <taxon>Caproicibacterium</taxon>
    </lineage>
</organism>
<dbReference type="GO" id="GO:0008745">
    <property type="term" value="F:N-acetylmuramoyl-L-alanine amidase activity"/>
    <property type="evidence" value="ECO:0007669"/>
    <property type="project" value="UniProtKB-EC"/>
</dbReference>
<dbReference type="InterPro" id="IPR051206">
    <property type="entry name" value="NAMLAA_amidase_2"/>
</dbReference>
<dbReference type="GO" id="GO:0071555">
    <property type="term" value="P:cell wall organization"/>
    <property type="evidence" value="ECO:0007669"/>
    <property type="project" value="UniProtKB-KW"/>
</dbReference>
<keyword evidence="7" id="KW-1185">Reference proteome</keyword>
<gene>
    <name evidence="6" type="ORF">H6X83_12255</name>
</gene>
<dbReference type="Gene3D" id="3.40.80.10">
    <property type="entry name" value="Peptidoglycan recognition protein-like"/>
    <property type="match status" value="1"/>
</dbReference>
<dbReference type="AlphaFoldDB" id="A0A7G9WG71"/>
<dbReference type="PANTHER" id="PTHR30417">
    <property type="entry name" value="N-ACETYLMURAMOYL-L-ALANINE AMIDASE AMID"/>
    <property type="match status" value="1"/>
</dbReference>
<dbReference type="CDD" id="cd06583">
    <property type="entry name" value="PGRP"/>
    <property type="match status" value="1"/>
</dbReference>
<dbReference type="Proteomes" id="UP000516046">
    <property type="component" value="Chromosome"/>
</dbReference>
<dbReference type="Pfam" id="PF01510">
    <property type="entry name" value="Amidase_2"/>
    <property type="match status" value="1"/>
</dbReference>
<dbReference type="GO" id="GO:0009254">
    <property type="term" value="P:peptidoglycan turnover"/>
    <property type="evidence" value="ECO:0007669"/>
    <property type="project" value="TreeGrafter"/>
</dbReference>
<comment type="catalytic activity">
    <reaction evidence="1">
        <text>Hydrolyzes the link between N-acetylmuramoyl residues and L-amino acid residues in certain cell-wall glycopeptides.</text>
        <dbReference type="EC" id="3.5.1.28"/>
    </reaction>
</comment>
<evidence type="ECO:0000259" key="5">
    <source>
        <dbReference type="SMART" id="SM00644"/>
    </source>
</evidence>
<dbReference type="SUPFAM" id="SSF55846">
    <property type="entry name" value="N-acetylmuramoyl-L-alanine amidase-like"/>
    <property type="match status" value="1"/>
</dbReference>
<protein>
    <recommendedName>
        <fullName evidence="2">N-acetylmuramoyl-L-alanine amidase</fullName>
        <ecNumber evidence="2">3.5.1.28</ecNumber>
    </recommendedName>
</protein>
<dbReference type="GO" id="GO:0009253">
    <property type="term" value="P:peptidoglycan catabolic process"/>
    <property type="evidence" value="ECO:0007669"/>
    <property type="project" value="InterPro"/>
</dbReference>
<feature type="domain" description="N-acetylmuramoyl-L-alanine amidase" evidence="5">
    <location>
        <begin position="13"/>
        <end position="143"/>
    </location>
</feature>
<accession>A0A7G9WG71</accession>
<evidence type="ECO:0000313" key="6">
    <source>
        <dbReference type="EMBL" id="QNO17683.1"/>
    </source>
</evidence>
<evidence type="ECO:0000256" key="2">
    <source>
        <dbReference type="ARBA" id="ARBA00011901"/>
    </source>
</evidence>
<sequence>MNIKQEYIRPNKYTRPGLPLKKVTAIAIHYTGDPGATAQNERDYFDGTCIADGRYASCHYCVGMDGEIVQLIPESEWAYCTCQANAYSISIETCHPDESGKFTVGAEKELVELTASLCKKYGLNPQHGGVVRHYDVTGKECPLWYVTHPAAWTGFQAAVVNCMAGKPYSLPCSGQAVSTAPTVNPYYCDTTSLTCCPGMVYTFKTGGAITCATDAFKQIGCTMDNGYRLTTFRADKLTAGVGFYINGRRVCVAVIKKPYSDTTKDFTKRVGQEYTFKTDFPLVCGNGSIFEHMNTRQARGYYFTKYRAAAQGTAGFYCGSTCVCKGTVTK</sequence>
<evidence type="ECO:0000256" key="1">
    <source>
        <dbReference type="ARBA" id="ARBA00001561"/>
    </source>
</evidence>
<proteinExistence type="predicted"/>
<dbReference type="SMART" id="SM00644">
    <property type="entry name" value="Ami_2"/>
    <property type="match status" value="1"/>
</dbReference>
<reference evidence="6 7" key="1">
    <citation type="submission" date="2020-08" db="EMBL/GenBank/DDBJ databases">
        <authorList>
            <person name="Ren C."/>
            <person name="Gu Y."/>
            <person name="Xu Y."/>
        </authorList>
    </citation>
    <scope>NUCLEOTIDE SEQUENCE [LARGE SCALE GENOMIC DNA]</scope>
    <source>
        <strain evidence="6 7">LBM18003</strain>
    </source>
</reference>
<name>A0A7G9WG71_9FIRM</name>
<dbReference type="PANTHER" id="PTHR30417:SF1">
    <property type="entry name" value="N-ACETYLMURAMOYL-L-ALANINE AMIDASE AMID"/>
    <property type="match status" value="1"/>
</dbReference>
<dbReference type="EC" id="3.5.1.28" evidence="2"/>
<keyword evidence="3" id="KW-0378">Hydrolase</keyword>